<dbReference type="OrthoDB" id="855082at2759"/>
<feature type="compositionally biased region" description="Low complexity" evidence="1">
    <location>
        <begin position="15"/>
        <end position="28"/>
    </location>
</feature>
<feature type="region of interest" description="Disordered" evidence="1">
    <location>
        <begin position="15"/>
        <end position="49"/>
    </location>
</feature>
<dbReference type="Proteomes" id="UP000886885">
    <property type="component" value="Chromosome 5D"/>
</dbReference>
<evidence type="ECO:0000313" key="3">
    <source>
        <dbReference type="Proteomes" id="UP000886885"/>
    </source>
</evidence>
<protein>
    <submittedName>
        <fullName evidence="2">Uncharacterized protein</fullName>
    </submittedName>
</protein>
<comment type="caution">
    <text evidence="2">The sequence shown here is derived from an EMBL/GenBank/DDBJ whole genome shotgun (WGS) entry which is preliminary data.</text>
</comment>
<feature type="compositionally biased region" description="Acidic residues" evidence="1">
    <location>
        <begin position="34"/>
        <end position="49"/>
    </location>
</feature>
<dbReference type="EMBL" id="JAAWWB010000010">
    <property type="protein sequence ID" value="KAG6773906.1"/>
    <property type="molecule type" value="Genomic_DNA"/>
</dbReference>
<organism evidence="2 3">
    <name type="scientific">Populus tomentosa</name>
    <name type="common">Chinese white poplar</name>
    <dbReference type="NCBI Taxonomy" id="118781"/>
    <lineage>
        <taxon>Eukaryota</taxon>
        <taxon>Viridiplantae</taxon>
        <taxon>Streptophyta</taxon>
        <taxon>Embryophyta</taxon>
        <taxon>Tracheophyta</taxon>
        <taxon>Spermatophyta</taxon>
        <taxon>Magnoliopsida</taxon>
        <taxon>eudicotyledons</taxon>
        <taxon>Gunneridae</taxon>
        <taxon>Pentapetalae</taxon>
        <taxon>rosids</taxon>
        <taxon>fabids</taxon>
        <taxon>Malpighiales</taxon>
        <taxon>Salicaceae</taxon>
        <taxon>Saliceae</taxon>
        <taxon>Populus</taxon>
    </lineage>
</organism>
<proteinExistence type="predicted"/>
<accession>A0A8X7ZRK3</accession>
<sequence>MYSNIVATGAFAWAPSSSVPASSGVDPGTSNADIADDGLEEGSGDSEEDVIPDFHTDMAGMVGEINMSTSSNTKSSGKRKERDHADALYSSTFEFKAYEHMRLRSKVKGFCGSHCLICRDSVDSLEKWS</sequence>
<reference evidence="2" key="1">
    <citation type="journal article" date="2020" name="bioRxiv">
        <title>Hybrid origin of Populus tomentosa Carr. identified through genome sequencing and phylogenomic analysis.</title>
        <authorList>
            <person name="An X."/>
            <person name="Gao K."/>
            <person name="Chen Z."/>
            <person name="Li J."/>
            <person name="Yang X."/>
            <person name="Yang X."/>
            <person name="Zhou J."/>
            <person name="Guo T."/>
            <person name="Zhao T."/>
            <person name="Huang S."/>
            <person name="Miao D."/>
            <person name="Khan W.U."/>
            <person name="Rao P."/>
            <person name="Ye M."/>
            <person name="Lei B."/>
            <person name="Liao W."/>
            <person name="Wang J."/>
            <person name="Ji L."/>
            <person name="Li Y."/>
            <person name="Guo B."/>
            <person name="Mustafa N.S."/>
            <person name="Li S."/>
            <person name="Yun Q."/>
            <person name="Keller S.R."/>
            <person name="Mao J."/>
            <person name="Zhang R."/>
            <person name="Strauss S.H."/>
        </authorList>
    </citation>
    <scope>NUCLEOTIDE SEQUENCE</scope>
    <source>
        <strain evidence="2">GM15</strain>
        <tissue evidence="2">Leaf</tissue>
    </source>
</reference>
<evidence type="ECO:0000256" key="1">
    <source>
        <dbReference type="SAM" id="MobiDB-lite"/>
    </source>
</evidence>
<evidence type="ECO:0000313" key="2">
    <source>
        <dbReference type="EMBL" id="KAG6773906.1"/>
    </source>
</evidence>
<keyword evidence="3" id="KW-1185">Reference proteome</keyword>
<dbReference type="AlphaFoldDB" id="A0A8X7ZRK3"/>
<name>A0A8X7ZRK3_POPTO</name>
<gene>
    <name evidence="2" type="ORF">POTOM_021250</name>
</gene>